<evidence type="ECO:0000313" key="3">
    <source>
        <dbReference type="Ensembl" id="ENSCCRP00010026407.1"/>
    </source>
</evidence>
<dbReference type="Gene3D" id="3.30.420.10">
    <property type="entry name" value="Ribonuclease H-like superfamily/Ribonuclease H"/>
    <property type="match status" value="1"/>
</dbReference>
<dbReference type="FunFam" id="3.30.420.10:FF:000032">
    <property type="entry name" value="Retrovirus-related Pol polyprotein from transposon 297-like Protein"/>
    <property type="match status" value="1"/>
</dbReference>
<dbReference type="PROSITE" id="PS50994">
    <property type="entry name" value="INTEGRASE"/>
    <property type="match status" value="1"/>
</dbReference>
<dbReference type="PANTHER" id="PTHR37984">
    <property type="entry name" value="PROTEIN CBG26694"/>
    <property type="match status" value="1"/>
</dbReference>
<dbReference type="InterPro" id="IPR041588">
    <property type="entry name" value="Integrase_H2C2"/>
</dbReference>
<dbReference type="Proteomes" id="UP000694427">
    <property type="component" value="Unplaced"/>
</dbReference>
<protein>
    <recommendedName>
        <fullName evidence="1">Gypsy retrotransposon integrase-like protein 1</fullName>
    </recommendedName>
</protein>
<dbReference type="Gene3D" id="1.10.340.70">
    <property type="match status" value="1"/>
</dbReference>
<dbReference type="InterPro" id="IPR012337">
    <property type="entry name" value="RNaseH-like_sf"/>
</dbReference>
<dbReference type="Ensembl" id="ENSCCRT00010028985.1">
    <property type="protein sequence ID" value="ENSCCRP00010026407.1"/>
    <property type="gene ID" value="ENSCCRG00010011356.1"/>
</dbReference>
<feature type="domain" description="Integrase catalytic" evidence="2">
    <location>
        <begin position="295"/>
        <end position="463"/>
    </location>
</feature>
<proteinExistence type="predicted"/>
<reference evidence="3" key="2">
    <citation type="submission" date="2025-09" db="UniProtKB">
        <authorList>
            <consortium name="Ensembl"/>
        </authorList>
    </citation>
    <scope>IDENTIFICATION</scope>
</reference>
<dbReference type="Pfam" id="PF00665">
    <property type="entry name" value="rve"/>
    <property type="match status" value="1"/>
</dbReference>
<dbReference type="SUPFAM" id="SSF53098">
    <property type="entry name" value="Ribonuclease H-like"/>
    <property type="match status" value="1"/>
</dbReference>
<dbReference type="CDD" id="cd09274">
    <property type="entry name" value="RNase_HI_RT_Ty3"/>
    <property type="match status" value="1"/>
</dbReference>
<dbReference type="InterPro" id="IPR050951">
    <property type="entry name" value="Retrovirus_Pol_polyprotein"/>
</dbReference>
<dbReference type="Pfam" id="PF17919">
    <property type="entry name" value="RT_RNaseH_2"/>
    <property type="match status" value="1"/>
</dbReference>
<accession>A0A8C1J485</accession>
<sequence>MITAPLTSLLKGKPKTIHWTPEAEQAFQTLKTAFTTAPLLQHPDPEKKFIVEVDASTTGVGAILSQYPENSSKPMPCAFFSRKLSPAERNYDIGNRELLAVKLALEEWRHWLEGARHPFLVLTDHKNLQYLKEAKRLNPRQARWALFFTRFHFQISYRPGSRNTRADTLSRLHAPEEDIEEPETILPTKLFVSPIQWDLDDQILELSQNMPVPPECPADKNYVPEDLRTSLISSAHSSVGTGHPGISKTYSTLQQKYWWPRMQDDVKTFVQGCTLCAITKVPRQLPTGKLVPLPIPHRPWSHVGVDFVTDLPVSDGNTCILIAIDRFSKACKLIPLKALPTAFDTAELLFEHVFRNFGIPEDIVSDRGPQFISRVWRSFFTLLSVTVSLTSSYHPQTNGQTERKIQDISRFLRTFCHSNQNLWSRYLVWAEYAQNSLRQASTNLTLFQCILGYQPPLFPWSGEPSEVPAVNTWMQNSERVWNQAHHHLQQAINRHQQFADTHRRQTPTYQPGQLVWLSTR</sequence>
<dbReference type="FunFam" id="3.10.20.370:FF:000003">
    <property type="entry name" value="Transposon Tf2-6 polyprotein"/>
    <property type="match status" value="1"/>
</dbReference>
<dbReference type="Gene3D" id="3.30.70.270">
    <property type="match status" value="1"/>
</dbReference>
<dbReference type="InterPro" id="IPR043128">
    <property type="entry name" value="Rev_trsase/Diguanyl_cyclase"/>
</dbReference>
<dbReference type="InterPro" id="IPR043502">
    <property type="entry name" value="DNA/RNA_pol_sf"/>
</dbReference>
<dbReference type="Gene3D" id="3.10.20.370">
    <property type="match status" value="1"/>
</dbReference>
<organism evidence="3 4">
    <name type="scientific">Cyprinus carpio</name>
    <name type="common">Common carp</name>
    <dbReference type="NCBI Taxonomy" id="7962"/>
    <lineage>
        <taxon>Eukaryota</taxon>
        <taxon>Metazoa</taxon>
        <taxon>Chordata</taxon>
        <taxon>Craniata</taxon>
        <taxon>Vertebrata</taxon>
        <taxon>Euteleostomi</taxon>
        <taxon>Actinopterygii</taxon>
        <taxon>Neopterygii</taxon>
        <taxon>Teleostei</taxon>
        <taxon>Ostariophysi</taxon>
        <taxon>Cypriniformes</taxon>
        <taxon>Cyprinidae</taxon>
        <taxon>Cyprininae</taxon>
        <taxon>Cyprinus</taxon>
    </lineage>
</organism>
<dbReference type="InterPro" id="IPR036397">
    <property type="entry name" value="RNaseH_sf"/>
</dbReference>
<evidence type="ECO:0000256" key="1">
    <source>
        <dbReference type="ARBA" id="ARBA00039658"/>
    </source>
</evidence>
<dbReference type="AlphaFoldDB" id="A0A8C1J485"/>
<keyword evidence="4" id="KW-1185">Reference proteome</keyword>
<evidence type="ECO:0000259" key="2">
    <source>
        <dbReference type="PROSITE" id="PS50994"/>
    </source>
</evidence>
<dbReference type="InterPro" id="IPR001584">
    <property type="entry name" value="Integrase_cat-core"/>
</dbReference>
<dbReference type="FunFam" id="1.10.340.70:FF:000001">
    <property type="entry name" value="Retrovirus-related Pol polyprotein from transposon gypsy-like Protein"/>
    <property type="match status" value="1"/>
</dbReference>
<dbReference type="PANTHER" id="PTHR37984:SF15">
    <property type="entry name" value="INTEGRASE CATALYTIC DOMAIN-CONTAINING PROTEIN"/>
    <property type="match status" value="1"/>
</dbReference>
<dbReference type="GO" id="GO:0015074">
    <property type="term" value="P:DNA integration"/>
    <property type="evidence" value="ECO:0007669"/>
    <property type="project" value="InterPro"/>
</dbReference>
<dbReference type="Pfam" id="PF17921">
    <property type="entry name" value="Integrase_H2C2"/>
    <property type="match status" value="1"/>
</dbReference>
<dbReference type="SUPFAM" id="SSF56672">
    <property type="entry name" value="DNA/RNA polymerases"/>
    <property type="match status" value="1"/>
</dbReference>
<evidence type="ECO:0000313" key="4">
    <source>
        <dbReference type="Proteomes" id="UP000694427"/>
    </source>
</evidence>
<dbReference type="GO" id="GO:0003676">
    <property type="term" value="F:nucleic acid binding"/>
    <property type="evidence" value="ECO:0007669"/>
    <property type="project" value="InterPro"/>
</dbReference>
<reference evidence="3" key="1">
    <citation type="submission" date="2025-08" db="UniProtKB">
        <authorList>
            <consortium name="Ensembl"/>
        </authorList>
    </citation>
    <scope>IDENTIFICATION</scope>
</reference>
<dbReference type="InterPro" id="IPR041577">
    <property type="entry name" value="RT_RNaseH_2"/>
</dbReference>
<name>A0A8C1J485_CYPCA</name>